<dbReference type="GeneID" id="72006574"/>
<feature type="domain" description="CxC6 like cysteine cluster associated with KDZ" evidence="2">
    <location>
        <begin position="330"/>
        <end position="394"/>
    </location>
</feature>
<evidence type="ECO:0008006" key="5">
    <source>
        <dbReference type="Google" id="ProtNLM"/>
    </source>
</evidence>
<dbReference type="EMBL" id="JADCUA010000023">
    <property type="protein sequence ID" value="KAH9832104.1"/>
    <property type="molecule type" value="Genomic_DNA"/>
</dbReference>
<reference evidence="3 4" key="1">
    <citation type="journal article" date="2021" name="Environ. Microbiol.">
        <title>Gene family expansions and transcriptome signatures uncover fungal adaptations to wood decay.</title>
        <authorList>
            <person name="Hage H."/>
            <person name="Miyauchi S."/>
            <person name="Viragh M."/>
            <person name="Drula E."/>
            <person name="Min B."/>
            <person name="Chaduli D."/>
            <person name="Navarro D."/>
            <person name="Favel A."/>
            <person name="Norest M."/>
            <person name="Lesage-Meessen L."/>
            <person name="Balint B."/>
            <person name="Merenyi Z."/>
            <person name="de Eugenio L."/>
            <person name="Morin E."/>
            <person name="Martinez A.T."/>
            <person name="Baldrian P."/>
            <person name="Stursova M."/>
            <person name="Martinez M.J."/>
            <person name="Novotny C."/>
            <person name="Magnuson J.K."/>
            <person name="Spatafora J.W."/>
            <person name="Maurice S."/>
            <person name="Pangilinan J."/>
            <person name="Andreopoulos W."/>
            <person name="LaButti K."/>
            <person name="Hundley H."/>
            <person name="Na H."/>
            <person name="Kuo A."/>
            <person name="Barry K."/>
            <person name="Lipzen A."/>
            <person name="Henrissat B."/>
            <person name="Riley R."/>
            <person name="Ahrendt S."/>
            <person name="Nagy L.G."/>
            <person name="Grigoriev I.V."/>
            <person name="Martin F."/>
            <person name="Rosso M.N."/>
        </authorList>
    </citation>
    <scope>NUCLEOTIDE SEQUENCE [LARGE SCALE GENOMIC DNA]</scope>
    <source>
        <strain evidence="3 4">CIRM-BRFM 1785</strain>
    </source>
</reference>
<keyword evidence="4" id="KW-1185">Reference proteome</keyword>
<evidence type="ECO:0000259" key="2">
    <source>
        <dbReference type="Pfam" id="PF18721"/>
    </source>
</evidence>
<dbReference type="InterPro" id="IPR041539">
    <property type="entry name" value="CxC5"/>
</dbReference>
<accession>A0ABQ8K5Q3</accession>
<evidence type="ECO:0000313" key="4">
    <source>
        <dbReference type="Proteomes" id="UP000814176"/>
    </source>
</evidence>
<dbReference type="RefSeq" id="XP_047775150.1">
    <property type="nucleotide sequence ID" value="XM_047925842.1"/>
</dbReference>
<dbReference type="Pfam" id="PF18718">
    <property type="entry name" value="CxC5"/>
    <property type="match status" value="1"/>
</dbReference>
<sequence length="635" mass="71705">MSVVSVLAFTEENSALAAVLPLDTLVLFIRLVAHLKERLSWNVSASLLEPPALLPPNILQFLSLALDTHPTVLQECWAALRHHIWHSHVHTQGWGSSDLLDIFLSHGTALGIGFCDMFPPMRSCLDCQGHAATEVFDLTQLVWTQVTVFTCYWGPIPSWSLSAKCRGCHTRYYPTYYVQDNKTIRTHYLGLPHAIHVATHSYIDRSLCERFRTSMVCAWVSATNNARIYNEEHGDVSSRFPSGWPTTGRMTCPMVWDAFFIHSLLEEYSQMHRHLVLDNDQRQATRLSNAIRERNISAIGTGQEEWSHACDLCCVVEVQDNKACFLRAAVMDGISIGRPCCSVHDCKNPLSSQRARFCGAHKSMNDICCVVDCSTPSEKGFQTCHEPTHRALEHVGTEHRSAMFQLRKRLEQSERAQIEDALGNDAGEVAADEVVEVDKDGECDGKDEAGNLKPRARFGRRRTHNEQLCVATCGIIVGRATMFGSEAPNGCREFLRQVYPTTTSLPNFIFFDNACKLKKHIDAVGDHHFDACALPVDVFHMKSNHKGSDTYCGFFCNPARFPDLIQGGKWRFNSSAAEMTNAWLGGFQAIVREMREDRYDFFLDEMIKQRNRMFIADLRNRGARPYHIPRTALLD</sequence>
<protein>
    <recommendedName>
        <fullName evidence="5">CxC5 like cysteine cluster associated with KDZ domain-containing protein</fullName>
    </recommendedName>
</protein>
<gene>
    <name evidence="3" type="ORF">C8Q71DRAFT_798806</name>
</gene>
<dbReference type="Proteomes" id="UP000814176">
    <property type="component" value="Unassembled WGS sequence"/>
</dbReference>
<dbReference type="InterPro" id="IPR040898">
    <property type="entry name" value="CxC6"/>
</dbReference>
<feature type="domain" description="CxC5 like cysteine cluster associated with KDZ" evidence="1">
    <location>
        <begin position="113"/>
        <end position="232"/>
    </location>
</feature>
<comment type="caution">
    <text evidence="3">The sequence shown here is derived from an EMBL/GenBank/DDBJ whole genome shotgun (WGS) entry which is preliminary data.</text>
</comment>
<organism evidence="3 4">
    <name type="scientific">Rhodofomes roseus</name>
    <dbReference type="NCBI Taxonomy" id="34475"/>
    <lineage>
        <taxon>Eukaryota</taxon>
        <taxon>Fungi</taxon>
        <taxon>Dikarya</taxon>
        <taxon>Basidiomycota</taxon>
        <taxon>Agaricomycotina</taxon>
        <taxon>Agaricomycetes</taxon>
        <taxon>Polyporales</taxon>
        <taxon>Rhodofomes</taxon>
    </lineage>
</organism>
<proteinExistence type="predicted"/>
<evidence type="ECO:0000313" key="3">
    <source>
        <dbReference type="EMBL" id="KAH9832104.1"/>
    </source>
</evidence>
<evidence type="ECO:0000259" key="1">
    <source>
        <dbReference type="Pfam" id="PF18718"/>
    </source>
</evidence>
<dbReference type="Pfam" id="PF18721">
    <property type="entry name" value="CxC6"/>
    <property type="match status" value="1"/>
</dbReference>
<name>A0ABQ8K5Q3_9APHY</name>